<sequence length="445" mass="50255">MSFLSQMAWTPTSGYPTTHAATLKLVATSCAPALQASLSGAVESIQTVTGNGDLVSLSRVIRGAEASLSIISAENVLATATESAVEAQATEVIWQSMYNLHELAQEENIYGYYLNRGGNIFFLVIFALIWLFNVFMLVKSRYHWYNITFICGFTLEFLGFLGRVLAFIDDTNINYFLLQYVPLTLAPAFIMGGVYFLFAQNVAIYGRQYSVLKPMWYSYFFIACDVGSLIVQGIGGGMASVANQEQTDPAPGTWTMFGGIVFQVVAMTIFIIFWLEFISRLYFHNRKHITLDSPLRRRTPVSYFKLLFHTPSARVYKKEHLEPFYNPKYAYFREYKLVPYYPVAVTIAVIFIYIRCVYRVVELQQGFDGYLITHEVFIMTLDASMIAVAGLIFVPFHPVFVFGPENVLKVSDVKLRDVPSKDDEAGFAKSENLDRSDDSLEHTIA</sequence>
<name>A0A4P6XJY9_9ASCO</name>
<dbReference type="STRING" id="2163413.A0A4P6XJY9"/>
<keyword evidence="12" id="KW-1185">Reference proteome</keyword>
<feature type="transmembrane region" description="Helical" evidence="10">
    <location>
        <begin position="254"/>
        <end position="277"/>
    </location>
</feature>
<dbReference type="Proteomes" id="UP000292447">
    <property type="component" value="Chromosome I"/>
</dbReference>
<keyword evidence="5" id="KW-0445">Lipid transport</keyword>
<evidence type="ECO:0000256" key="6">
    <source>
        <dbReference type="ARBA" id="ARBA00023136"/>
    </source>
</evidence>
<dbReference type="GO" id="GO:0006869">
    <property type="term" value="P:lipid transport"/>
    <property type="evidence" value="ECO:0007669"/>
    <property type="project" value="UniProtKB-KW"/>
</dbReference>
<evidence type="ECO:0000256" key="8">
    <source>
        <dbReference type="ARBA" id="ARBA00041117"/>
    </source>
</evidence>
<evidence type="ECO:0000256" key="9">
    <source>
        <dbReference type="SAM" id="MobiDB-lite"/>
    </source>
</evidence>
<gene>
    <name evidence="11" type="primary">MPUL0A06020</name>
    <name evidence="11" type="ORF">METSCH_A06020</name>
</gene>
<evidence type="ECO:0000256" key="4">
    <source>
        <dbReference type="ARBA" id="ARBA00022989"/>
    </source>
</evidence>
<proteinExistence type="inferred from homology"/>
<dbReference type="AlphaFoldDB" id="A0A4P6XJY9"/>
<comment type="function">
    <text evidence="7">Catalyzes the ATP-dependent translocation of sphingoid long-chain bases (LCBs) from the cytoplasmic site toward the extracytoplasmic side of the membrane (flip-flop). Involved in the establishment of the functional lipid asymmetry of the plasma membrane. Regulates intracellular levels of LCBs, sphingolipid precursors that are growth inhibitory at increased levels.</text>
</comment>
<feature type="transmembrane region" description="Helical" evidence="10">
    <location>
        <begin position="120"/>
        <end position="138"/>
    </location>
</feature>
<evidence type="ECO:0000256" key="2">
    <source>
        <dbReference type="ARBA" id="ARBA00009969"/>
    </source>
</evidence>
<feature type="transmembrane region" description="Helical" evidence="10">
    <location>
        <begin position="145"/>
        <end position="168"/>
    </location>
</feature>
<dbReference type="GO" id="GO:0000324">
    <property type="term" value="C:fungal-type vacuole"/>
    <property type="evidence" value="ECO:0007669"/>
    <property type="project" value="TreeGrafter"/>
</dbReference>
<keyword evidence="3 10" id="KW-0812">Transmembrane</keyword>
<evidence type="ECO:0000256" key="7">
    <source>
        <dbReference type="ARBA" id="ARBA00037472"/>
    </source>
</evidence>
<evidence type="ECO:0000256" key="3">
    <source>
        <dbReference type="ARBA" id="ARBA00022692"/>
    </source>
</evidence>
<dbReference type="PANTHER" id="PTHR31465">
    <property type="entry name" value="PROTEIN RTA1-RELATED"/>
    <property type="match status" value="1"/>
</dbReference>
<protein>
    <recommendedName>
        <fullName evidence="8">Sphingoid long-chain base transporter RSB1</fullName>
    </recommendedName>
</protein>
<reference evidence="12" key="1">
    <citation type="submission" date="2019-03" db="EMBL/GenBank/DDBJ databases">
        <title>Snf2 controls pulcherriminic acid biosynthesis and connects pigmentation and antifungal activity of the yeast Metschnikowia pulcherrima.</title>
        <authorList>
            <person name="Gore-Lloyd D."/>
            <person name="Sumann I."/>
            <person name="Brachmann A.O."/>
            <person name="Schneeberger K."/>
            <person name="Ortiz-Merino R.A."/>
            <person name="Moreno-Beltran M."/>
            <person name="Schlaefli M."/>
            <person name="Kirner P."/>
            <person name="Santos Kron A."/>
            <person name="Wolfe K.H."/>
            <person name="Piel J."/>
            <person name="Ahrens C.H."/>
            <person name="Henk D."/>
            <person name="Freimoser F.M."/>
        </authorList>
    </citation>
    <scope>NUCLEOTIDE SEQUENCE [LARGE SCALE GENOMIC DNA]</scope>
    <source>
        <strain evidence="12">APC 1.2</strain>
    </source>
</reference>
<organism evidence="11 12">
    <name type="scientific">Metschnikowia aff. pulcherrima</name>
    <dbReference type="NCBI Taxonomy" id="2163413"/>
    <lineage>
        <taxon>Eukaryota</taxon>
        <taxon>Fungi</taxon>
        <taxon>Dikarya</taxon>
        <taxon>Ascomycota</taxon>
        <taxon>Saccharomycotina</taxon>
        <taxon>Pichiomycetes</taxon>
        <taxon>Metschnikowiaceae</taxon>
        <taxon>Metschnikowia</taxon>
    </lineage>
</organism>
<dbReference type="InterPro" id="IPR007568">
    <property type="entry name" value="RTA1"/>
</dbReference>
<feature type="transmembrane region" description="Helical" evidence="10">
    <location>
        <begin position="376"/>
        <end position="396"/>
    </location>
</feature>
<comment type="similarity">
    <text evidence="2">Belongs to the lipid-translocating exporter (LTE) (TC 9.A.26.1) family.</text>
</comment>
<evidence type="ECO:0000313" key="11">
    <source>
        <dbReference type="EMBL" id="QBM85971.1"/>
    </source>
</evidence>
<dbReference type="EMBL" id="CP034456">
    <property type="protein sequence ID" value="QBM85971.1"/>
    <property type="molecule type" value="Genomic_DNA"/>
</dbReference>
<feature type="transmembrane region" description="Helical" evidence="10">
    <location>
        <begin position="216"/>
        <end position="234"/>
    </location>
</feature>
<evidence type="ECO:0000256" key="10">
    <source>
        <dbReference type="SAM" id="Phobius"/>
    </source>
</evidence>
<comment type="subcellular location">
    <subcellularLocation>
        <location evidence="1">Cell membrane</location>
        <topology evidence="1">Multi-pass membrane protein</topology>
    </subcellularLocation>
</comment>
<evidence type="ECO:0000313" key="12">
    <source>
        <dbReference type="Proteomes" id="UP000292447"/>
    </source>
</evidence>
<keyword evidence="4 10" id="KW-1133">Transmembrane helix</keyword>
<feature type="transmembrane region" description="Helical" evidence="10">
    <location>
        <begin position="180"/>
        <end position="204"/>
    </location>
</feature>
<feature type="transmembrane region" description="Helical" evidence="10">
    <location>
        <begin position="338"/>
        <end position="361"/>
    </location>
</feature>
<accession>A0A4P6XJY9</accession>
<dbReference type="Pfam" id="PF04479">
    <property type="entry name" value="RTA1"/>
    <property type="match status" value="1"/>
</dbReference>
<dbReference type="PANTHER" id="PTHR31465:SF9">
    <property type="entry name" value="SPHINGOID LONG-CHAIN BASE TRANSPORTER RSB1"/>
    <property type="match status" value="1"/>
</dbReference>
<feature type="region of interest" description="Disordered" evidence="9">
    <location>
        <begin position="423"/>
        <end position="445"/>
    </location>
</feature>
<evidence type="ECO:0000256" key="1">
    <source>
        <dbReference type="ARBA" id="ARBA00004651"/>
    </source>
</evidence>
<dbReference type="GO" id="GO:0005886">
    <property type="term" value="C:plasma membrane"/>
    <property type="evidence" value="ECO:0007669"/>
    <property type="project" value="UniProtKB-SubCell"/>
</dbReference>
<keyword evidence="6 10" id="KW-0472">Membrane</keyword>
<keyword evidence="5" id="KW-0813">Transport</keyword>
<evidence type="ECO:0000256" key="5">
    <source>
        <dbReference type="ARBA" id="ARBA00023055"/>
    </source>
</evidence>